<evidence type="ECO:0000313" key="5">
    <source>
        <dbReference type="Proteomes" id="UP000799640"/>
    </source>
</evidence>
<dbReference type="Pfam" id="PF00106">
    <property type="entry name" value="adh_short"/>
    <property type="match status" value="1"/>
</dbReference>
<dbReference type="OrthoDB" id="37659at2759"/>
<protein>
    <submittedName>
        <fullName evidence="4">NAD(P)-binding protein</fullName>
    </submittedName>
</protein>
<dbReference type="GO" id="GO:0016491">
    <property type="term" value="F:oxidoreductase activity"/>
    <property type="evidence" value="ECO:0007669"/>
    <property type="project" value="UniProtKB-KW"/>
</dbReference>
<accession>A0A6G1HSX4</accession>
<name>A0A6G1HSX4_9PEZI</name>
<dbReference type="SUPFAM" id="SSF51735">
    <property type="entry name" value="NAD(P)-binding Rossmann-fold domains"/>
    <property type="match status" value="1"/>
</dbReference>
<comment type="similarity">
    <text evidence="1 3">Belongs to the short-chain dehydrogenases/reductases (SDR) family.</text>
</comment>
<dbReference type="Gene3D" id="3.40.50.720">
    <property type="entry name" value="NAD(P)-binding Rossmann-like Domain"/>
    <property type="match status" value="1"/>
</dbReference>
<dbReference type="AlphaFoldDB" id="A0A6G1HSX4"/>
<evidence type="ECO:0000256" key="2">
    <source>
        <dbReference type="ARBA" id="ARBA00023002"/>
    </source>
</evidence>
<dbReference type="PANTHER" id="PTHR43180">
    <property type="entry name" value="3-OXOACYL-(ACYL-CARRIER-PROTEIN) REDUCTASE (AFU_ORTHOLOGUE AFUA_6G11210)"/>
    <property type="match status" value="1"/>
</dbReference>
<sequence length="306" mass="32176">MTTFTVDPTTLTSLRNKTILITGGSSGIGLATASLLGTLSPTNRIAILDLQPPPPSLSLPASNLSFHPCDLTSWPAQESAFRAAVAALGPLDAVFVNAGIAEHGEQFFTPAGKDGKLTPPDLRTLTIDLDAAAMTTKLAIHHLRANPRGGSIVLTASLAGYLASAGAPLYSAAKHGIVGLMRALKQEVAAFNIAISLVAPGITVTPILNANRQLESLDSWARDMEKVGVPINRAESVALAVGWLVNEGMGANGMGLLVQSDRMVDLERELAKARGLWMGEEMLALFRGGRNAPLFERVGEKEKAKI</sequence>
<evidence type="ECO:0000256" key="1">
    <source>
        <dbReference type="ARBA" id="ARBA00006484"/>
    </source>
</evidence>
<dbReference type="InterPro" id="IPR002347">
    <property type="entry name" value="SDR_fam"/>
</dbReference>
<reference evidence="4" key="1">
    <citation type="journal article" date="2020" name="Stud. Mycol.">
        <title>101 Dothideomycetes genomes: a test case for predicting lifestyles and emergence of pathogens.</title>
        <authorList>
            <person name="Haridas S."/>
            <person name="Albert R."/>
            <person name="Binder M."/>
            <person name="Bloem J."/>
            <person name="Labutti K."/>
            <person name="Salamov A."/>
            <person name="Andreopoulos B."/>
            <person name="Baker S."/>
            <person name="Barry K."/>
            <person name="Bills G."/>
            <person name="Bluhm B."/>
            <person name="Cannon C."/>
            <person name="Castanera R."/>
            <person name="Culley D."/>
            <person name="Daum C."/>
            <person name="Ezra D."/>
            <person name="Gonzalez J."/>
            <person name="Henrissat B."/>
            <person name="Kuo A."/>
            <person name="Liang C."/>
            <person name="Lipzen A."/>
            <person name="Lutzoni F."/>
            <person name="Magnuson J."/>
            <person name="Mondo S."/>
            <person name="Nolan M."/>
            <person name="Ohm R."/>
            <person name="Pangilinan J."/>
            <person name="Park H.-J."/>
            <person name="Ramirez L."/>
            <person name="Alfaro M."/>
            <person name="Sun H."/>
            <person name="Tritt A."/>
            <person name="Yoshinaga Y."/>
            <person name="Zwiers L.-H."/>
            <person name="Turgeon B."/>
            <person name="Goodwin S."/>
            <person name="Spatafora J."/>
            <person name="Crous P."/>
            <person name="Grigoriev I."/>
        </authorList>
    </citation>
    <scope>NUCLEOTIDE SEQUENCE</scope>
    <source>
        <strain evidence="4">CBS 262.69</strain>
    </source>
</reference>
<organism evidence="4 5">
    <name type="scientific">Trichodelitschia bisporula</name>
    <dbReference type="NCBI Taxonomy" id="703511"/>
    <lineage>
        <taxon>Eukaryota</taxon>
        <taxon>Fungi</taxon>
        <taxon>Dikarya</taxon>
        <taxon>Ascomycota</taxon>
        <taxon>Pezizomycotina</taxon>
        <taxon>Dothideomycetes</taxon>
        <taxon>Dothideomycetes incertae sedis</taxon>
        <taxon>Phaeotrichales</taxon>
        <taxon>Phaeotrichaceae</taxon>
        <taxon>Trichodelitschia</taxon>
    </lineage>
</organism>
<dbReference type="PRINTS" id="PR00081">
    <property type="entry name" value="GDHRDH"/>
</dbReference>
<dbReference type="Proteomes" id="UP000799640">
    <property type="component" value="Unassembled WGS sequence"/>
</dbReference>
<evidence type="ECO:0000256" key="3">
    <source>
        <dbReference type="RuleBase" id="RU000363"/>
    </source>
</evidence>
<proteinExistence type="inferred from homology"/>
<dbReference type="EMBL" id="ML996698">
    <property type="protein sequence ID" value="KAF2399102.1"/>
    <property type="molecule type" value="Genomic_DNA"/>
</dbReference>
<dbReference type="PRINTS" id="PR00080">
    <property type="entry name" value="SDRFAMILY"/>
</dbReference>
<keyword evidence="5" id="KW-1185">Reference proteome</keyword>
<gene>
    <name evidence="4" type="ORF">EJ06DRAFT_531414</name>
</gene>
<dbReference type="PANTHER" id="PTHR43180:SF80">
    <property type="entry name" value="NAD(P)-BINDING PROTEIN"/>
    <property type="match status" value="1"/>
</dbReference>
<evidence type="ECO:0000313" key="4">
    <source>
        <dbReference type="EMBL" id="KAF2399102.1"/>
    </source>
</evidence>
<keyword evidence="2" id="KW-0560">Oxidoreductase</keyword>
<dbReference type="InterPro" id="IPR036291">
    <property type="entry name" value="NAD(P)-bd_dom_sf"/>
</dbReference>